<feature type="domain" description="DUF6268" evidence="2">
    <location>
        <begin position="158"/>
        <end position="228"/>
    </location>
</feature>
<sequence length="310" mass="33070">MKSINFGAKRRTFIPSIGVACLLSVCQIAMAQPAAPGVTVTSLGITGLNQFDTGLGSGGSFNWQDASANLNVTKQFTNQFAAGVNVRYNYQNWKWSSPTAFNGRGPWSSIETPALGMNFYYALSPEWRLGFVPTVEWSGESGTGTGGTATYGAVMSAARRFSKDLTLGFGAGVFRQIDQTKVFPYLIVNWNITDKLRLSNPLPAGPSGGAGLELSYALTDKWTLAGGGAYRSYRFRLNDTGPVPGGIGQNKFVPLFGRLSYQLARTTRVDLYAAATVGGNLSVVDASGNTPYSDSYKTGVAAALSLSHRF</sequence>
<dbReference type="Pfam" id="PF19783">
    <property type="entry name" value="DUF6268"/>
    <property type="match status" value="1"/>
</dbReference>
<reference evidence="3" key="1">
    <citation type="submission" date="2021-07" db="EMBL/GenBank/DDBJ databases">
        <title>New genus and species of the family Alcaligenaceae.</title>
        <authorList>
            <person name="Hahn M.W."/>
        </authorList>
    </citation>
    <scope>NUCLEOTIDE SEQUENCE</scope>
    <source>
        <strain evidence="3">LF4-65</strain>
    </source>
</reference>
<dbReference type="EMBL" id="JAHXRI010000010">
    <property type="protein sequence ID" value="MBZ1351290.1"/>
    <property type="molecule type" value="Genomic_DNA"/>
</dbReference>
<keyword evidence="1" id="KW-0732">Signal</keyword>
<evidence type="ECO:0000256" key="1">
    <source>
        <dbReference type="SAM" id="SignalP"/>
    </source>
</evidence>
<dbReference type="SUPFAM" id="SSF56935">
    <property type="entry name" value="Porins"/>
    <property type="match status" value="1"/>
</dbReference>
<keyword evidence="4" id="KW-1185">Reference proteome</keyword>
<dbReference type="InterPro" id="IPR046235">
    <property type="entry name" value="DUF6268"/>
</dbReference>
<evidence type="ECO:0000313" key="3">
    <source>
        <dbReference type="EMBL" id="MBZ1351290.1"/>
    </source>
</evidence>
<dbReference type="AlphaFoldDB" id="A0A953T3C3"/>
<protein>
    <recommendedName>
        <fullName evidence="2">DUF6268 domain-containing protein</fullName>
    </recommendedName>
</protein>
<gene>
    <name evidence="3" type="ORF">KZZ10_11595</name>
</gene>
<comment type="caution">
    <text evidence="3">The sequence shown here is derived from an EMBL/GenBank/DDBJ whole genome shotgun (WGS) entry which is preliminary data.</text>
</comment>
<dbReference type="Proteomes" id="UP000739565">
    <property type="component" value="Unassembled WGS sequence"/>
</dbReference>
<evidence type="ECO:0000313" key="4">
    <source>
        <dbReference type="Proteomes" id="UP000739565"/>
    </source>
</evidence>
<dbReference type="RefSeq" id="WP_259661697.1">
    <property type="nucleotide sequence ID" value="NZ_JAHXRI010000010.1"/>
</dbReference>
<proteinExistence type="predicted"/>
<feature type="chain" id="PRO_5037330748" description="DUF6268 domain-containing protein" evidence="1">
    <location>
        <begin position="32"/>
        <end position="310"/>
    </location>
</feature>
<evidence type="ECO:0000259" key="2">
    <source>
        <dbReference type="Pfam" id="PF19783"/>
    </source>
</evidence>
<organism evidence="3 4">
    <name type="scientific">Zwartia hollandica</name>
    <dbReference type="NCBI Taxonomy" id="324606"/>
    <lineage>
        <taxon>Bacteria</taxon>
        <taxon>Pseudomonadati</taxon>
        <taxon>Pseudomonadota</taxon>
        <taxon>Betaproteobacteria</taxon>
        <taxon>Burkholderiales</taxon>
        <taxon>Alcaligenaceae</taxon>
        <taxon>Zwartia</taxon>
    </lineage>
</organism>
<name>A0A953T3C3_9BURK</name>
<accession>A0A953T3C3</accession>
<feature type="signal peptide" evidence="1">
    <location>
        <begin position="1"/>
        <end position="31"/>
    </location>
</feature>